<gene>
    <name evidence="2" type="ORF">EURHEDRAFT_414229</name>
</gene>
<dbReference type="GO" id="GO:0140580">
    <property type="term" value="F:mitochondrion autophagosome adaptor activity"/>
    <property type="evidence" value="ECO:0007669"/>
    <property type="project" value="InterPro"/>
</dbReference>
<dbReference type="PANTHER" id="PTHR38699:SF1">
    <property type="entry name" value="MITOPHAGY RECEPTOR ATG43"/>
    <property type="match status" value="1"/>
</dbReference>
<organism evidence="2 3">
    <name type="scientific">Aspergillus ruber (strain CBS 135680)</name>
    <dbReference type="NCBI Taxonomy" id="1388766"/>
    <lineage>
        <taxon>Eukaryota</taxon>
        <taxon>Fungi</taxon>
        <taxon>Dikarya</taxon>
        <taxon>Ascomycota</taxon>
        <taxon>Pezizomycotina</taxon>
        <taxon>Eurotiomycetes</taxon>
        <taxon>Eurotiomycetidae</taxon>
        <taxon>Eurotiales</taxon>
        <taxon>Aspergillaceae</taxon>
        <taxon>Aspergillus</taxon>
        <taxon>Aspergillus subgen. Aspergillus</taxon>
    </lineage>
</organism>
<feature type="region of interest" description="Disordered" evidence="1">
    <location>
        <begin position="1"/>
        <end position="35"/>
    </location>
</feature>
<dbReference type="Pfam" id="PF08589">
    <property type="entry name" value="ATG43"/>
    <property type="match status" value="1"/>
</dbReference>
<dbReference type="EMBL" id="KK088431">
    <property type="protein sequence ID" value="EYE93425.1"/>
    <property type="molecule type" value="Genomic_DNA"/>
</dbReference>
<dbReference type="InterPro" id="IPR013898">
    <property type="entry name" value="Atg43"/>
</dbReference>
<dbReference type="OrthoDB" id="2430343at2759"/>
<proteinExistence type="predicted"/>
<dbReference type="PANTHER" id="PTHR38699">
    <property type="entry name" value="CHROMOSOME 1, WHOLE GENOME SHOTGUN SEQUENCE"/>
    <property type="match status" value="1"/>
</dbReference>
<dbReference type="GeneID" id="63697492"/>
<reference evidence="3" key="1">
    <citation type="journal article" date="2014" name="Nat. Commun.">
        <title>Genomic adaptations of the halophilic Dead Sea filamentous fungus Eurotium rubrum.</title>
        <authorList>
            <person name="Kis-Papo T."/>
            <person name="Weig A.R."/>
            <person name="Riley R."/>
            <person name="Persoh D."/>
            <person name="Salamov A."/>
            <person name="Sun H."/>
            <person name="Lipzen A."/>
            <person name="Wasser S.P."/>
            <person name="Rambold G."/>
            <person name="Grigoriev I.V."/>
            <person name="Nevo E."/>
        </authorList>
    </citation>
    <scope>NUCLEOTIDE SEQUENCE [LARGE SCALE GENOMIC DNA]</scope>
    <source>
        <strain evidence="3">CBS 135680</strain>
    </source>
</reference>
<evidence type="ECO:0000313" key="3">
    <source>
        <dbReference type="Proteomes" id="UP000019804"/>
    </source>
</evidence>
<dbReference type="RefSeq" id="XP_040637113.1">
    <property type="nucleotide sequence ID" value="XM_040782368.1"/>
</dbReference>
<evidence type="ECO:0000313" key="2">
    <source>
        <dbReference type="EMBL" id="EYE93425.1"/>
    </source>
</evidence>
<dbReference type="Proteomes" id="UP000019804">
    <property type="component" value="Unassembled WGS sequence"/>
</dbReference>
<dbReference type="AlphaFoldDB" id="A0A017SB41"/>
<dbReference type="STRING" id="1388766.A0A017SB41"/>
<dbReference type="HOGENOM" id="CLU_101474_0_0_1"/>
<dbReference type="GO" id="GO:0000423">
    <property type="term" value="P:mitophagy"/>
    <property type="evidence" value="ECO:0007669"/>
    <property type="project" value="InterPro"/>
</dbReference>
<sequence>MAEPASEIAGTVQAASVIPDPSPAHDINPTTSASEKHHVLESAITDDTDSIPSDVVDPSRMVRTMVRQKHLPPLPDLRFEQSYLASLKDADTWGRVAWITIRDQVILPLVQGTLWTLALSGWRYWNRNASLSGRTLGSRIRRWWYEVNNWKLPPLKFTKDARFAGQVEDCELERLTLSEFLQFYKTQFANAGSD</sequence>
<protein>
    <submittedName>
        <fullName evidence="2">DUF1770-domain-containing protein</fullName>
    </submittedName>
</protein>
<evidence type="ECO:0000256" key="1">
    <source>
        <dbReference type="SAM" id="MobiDB-lite"/>
    </source>
</evidence>
<name>A0A017SB41_ASPRC</name>
<accession>A0A017SB41</accession>
<keyword evidence="3" id="KW-1185">Reference proteome</keyword>